<evidence type="ECO:0000256" key="5">
    <source>
        <dbReference type="ARBA" id="ARBA00023004"/>
    </source>
</evidence>
<dbReference type="Gene3D" id="1.10.630.10">
    <property type="entry name" value="Cytochrome P450"/>
    <property type="match status" value="1"/>
</dbReference>
<proteinExistence type="inferred from homology"/>
<feature type="binding site" description="axial binding residue" evidence="7">
    <location>
        <position position="424"/>
    </location>
    <ligand>
        <name>heme</name>
        <dbReference type="ChEBI" id="CHEBI:30413"/>
    </ligand>
    <ligandPart>
        <name>Fe</name>
        <dbReference type="ChEBI" id="CHEBI:18248"/>
    </ligandPart>
</feature>
<keyword evidence="6" id="KW-0503">Monooxygenase</keyword>
<evidence type="ECO:0000313" key="9">
    <source>
        <dbReference type="Proteomes" id="UP000722485"/>
    </source>
</evidence>
<dbReference type="PANTHER" id="PTHR24304">
    <property type="entry name" value="CYTOCHROME P450 FAMILY 7"/>
    <property type="match status" value="1"/>
</dbReference>
<gene>
    <name evidence="8" type="ORF">G7Z17_g510</name>
</gene>
<reference evidence="8" key="1">
    <citation type="submission" date="2020-03" db="EMBL/GenBank/DDBJ databases">
        <title>Draft Genome Sequence of Cylindrodendrum hubeiense.</title>
        <authorList>
            <person name="Buettner E."/>
            <person name="Kellner H."/>
        </authorList>
    </citation>
    <scope>NUCLEOTIDE SEQUENCE</scope>
    <source>
        <strain evidence="8">IHI 201604</strain>
    </source>
</reference>
<dbReference type="GO" id="GO:0016705">
    <property type="term" value="F:oxidoreductase activity, acting on paired donors, with incorporation or reduction of molecular oxygen"/>
    <property type="evidence" value="ECO:0007669"/>
    <property type="project" value="InterPro"/>
</dbReference>
<dbReference type="GO" id="GO:0020037">
    <property type="term" value="F:heme binding"/>
    <property type="evidence" value="ECO:0007669"/>
    <property type="project" value="InterPro"/>
</dbReference>
<sequence>MSAKMLLNDLVLRPNFKGEVLAVLLALAIPLLAKVISTFLSGAAYREFCHQHTTFYKKSVGLKQRVLYMRLPVPWPSETTYYLLDHVPMRKLFARSPKLDAFALARRLHYKVWQVPPHAYKDTLRAGAKEIHKELSAKKLGPVTQTFETVVLESIAELRQEIGSGGRRVPFHTTFYRLAYAANMKAIYGPNLPVTETRIALQTFAINLLSLNMTPSLPFLPTEWWNKIIPSARRGAEARDKVTNALIKWQKEGGLETCSDTWRKVMQVVTDNNVDIVHANRWVNMVLFGFQGNTGEQPGWAFLFLLQSPKLWAAVKAEVDALPPDSLVGVDFRRATPLMYSAIHETLRLSTAVFAGRTTTESMQLEGCDTVFPKNILIRTMSRASSFDPRIWGGDAHCFKGDRFLLDEGLYKEELFFGGGVSACPGRHFAMAELELLMSHLIRNFDFDISSLTMHKKLAPEAEDLALGGAIDNPGHKCDIIDLDGTHIEGVYAGVADVDNC</sequence>
<dbReference type="SUPFAM" id="SSF48264">
    <property type="entry name" value="Cytochrome P450"/>
    <property type="match status" value="1"/>
</dbReference>
<evidence type="ECO:0000256" key="1">
    <source>
        <dbReference type="ARBA" id="ARBA00001971"/>
    </source>
</evidence>
<keyword evidence="3 7" id="KW-0349">Heme</keyword>
<organism evidence="8 9">
    <name type="scientific">Cylindrodendrum hubeiense</name>
    <dbReference type="NCBI Taxonomy" id="595255"/>
    <lineage>
        <taxon>Eukaryota</taxon>
        <taxon>Fungi</taxon>
        <taxon>Dikarya</taxon>
        <taxon>Ascomycota</taxon>
        <taxon>Pezizomycotina</taxon>
        <taxon>Sordariomycetes</taxon>
        <taxon>Hypocreomycetidae</taxon>
        <taxon>Hypocreales</taxon>
        <taxon>Nectriaceae</taxon>
        <taxon>Cylindrodendrum</taxon>
    </lineage>
</organism>
<accession>A0A9P5HLB0</accession>
<comment type="cofactor">
    <cofactor evidence="1 7">
        <name>heme</name>
        <dbReference type="ChEBI" id="CHEBI:30413"/>
    </cofactor>
</comment>
<dbReference type="Proteomes" id="UP000722485">
    <property type="component" value="Unassembled WGS sequence"/>
</dbReference>
<dbReference type="AlphaFoldDB" id="A0A9P5HLB0"/>
<keyword evidence="4 7" id="KW-0479">Metal-binding</keyword>
<dbReference type="InterPro" id="IPR036396">
    <property type="entry name" value="Cyt_P450_sf"/>
</dbReference>
<evidence type="ECO:0000256" key="2">
    <source>
        <dbReference type="ARBA" id="ARBA00010617"/>
    </source>
</evidence>
<dbReference type="Pfam" id="PF00067">
    <property type="entry name" value="p450"/>
    <property type="match status" value="1"/>
</dbReference>
<dbReference type="InterPro" id="IPR002403">
    <property type="entry name" value="Cyt_P450_E_grp-IV"/>
</dbReference>
<evidence type="ECO:0000256" key="6">
    <source>
        <dbReference type="ARBA" id="ARBA00023033"/>
    </source>
</evidence>
<dbReference type="GO" id="GO:0008395">
    <property type="term" value="F:steroid hydroxylase activity"/>
    <property type="evidence" value="ECO:0007669"/>
    <property type="project" value="TreeGrafter"/>
</dbReference>
<name>A0A9P5HLB0_9HYPO</name>
<dbReference type="InterPro" id="IPR050529">
    <property type="entry name" value="CYP450_sterol_14alpha_dmase"/>
</dbReference>
<dbReference type="PANTHER" id="PTHR24304:SF2">
    <property type="entry name" value="24-HYDROXYCHOLESTEROL 7-ALPHA-HYDROXYLASE"/>
    <property type="match status" value="1"/>
</dbReference>
<evidence type="ECO:0008006" key="10">
    <source>
        <dbReference type="Google" id="ProtNLM"/>
    </source>
</evidence>
<dbReference type="GO" id="GO:0005506">
    <property type="term" value="F:iron ion binding"/>
    <property type="evidence" value="ECO:0007669"/>
    <property type="project" value="InterPro"/>
</dbReference>
<keyword evidence="5 7" id="KW-0408">Iron</keyword>
<keyword evidence="9" id="KW-1185">Reference proteome</keyword>
<dbReference type="InterPro" id="IPR001128">
    <property type="entry name" value="Cyt_P450"/>
</dbReference>
<evidence type="ECO:0000256" key="3">
    <source>
        <dbReference type="ARBA" id="ARBA00022617"/>
    </source>
</evidence>
<evidence type="ECO:0000256" key="7">
    <source>
        <dbReference type="PIRSR" id="PIRSR602403-1"/>
    </source>
</evidence>
<comment type="caution">
    <text evidence="8">The sequence shown here is derived from an EMBL/GenBank/DDBJ whole genome shotgun (WGS) entry which is preliminary data.</text>
</comment>
<protein>
    <recommendedName>
        <fullName evidence="10">Cytochrome P450</fullName>
    </recommendedName>
</protein>
<dbReference type="OrthoDB" id="1470350at2759"/>
<dbReference type="EMBL" id="JAANBB010000004">
    <property type="protein sequence ID" value="KAF7557592.1"/>
    <property type="molecule type" value="Genomic_DNA"/>
</dbReference>
<keyword evidence="6" id="KW-0560">Oxidoreductase</keyword>
<evidence type="ECO:0000313" key="8">
    <source>
        <dbReference type="EMBL" id="KAF7557592.1"/>
    </source>
</evidence>
<evidence type="ECO:0000256" key="4">
    <source>
        <dbReference type="ARBA" id="ARBA00022723"/>
    </source>
</evidence>
<dbReference type="PRINTS" id="PR00465">
    <property type="entry name" value="EP450IV"/>
</dbReference>
<comment type="similarity">
    <text evidence="2">Belongs to the cytochrome P450 family.</text>
</comment>